<evidence type="ECO:0000313" key="2">
    <source>
        <dbReference type="Proteomes" id="UP000033551"/>
    </source>
</evidence>
<evidence type="ECO:0000313" key="1">
    <source>
        <dbReference type="EMBL" id="KJY15771.1"/>
    </source>
</evidence>
<keyword evidence="2" id="KW-1185">Reference proteome</keyword>
<gene>
    <name evidence="1" type="ORF">VR44_40855</name>
</gene>
<feature type="non-terminal residue" evidence="1">
    <location>
        <position position="1"/>
    </location>
</feature>
<reference evidence="1 2" key="1">
    <citation type="submission" date="2015-02" db="EMBL/GenBank/DDBJ databases">
        <authorList>
            <person name="Ju K.-S."/>
            <person name="Doroghazi J.R."/>
            <person name="Metcalf W."/>
        </authorList>
    </citation>
    <scope>NUCLEOTIDE SEQUENCE [LARGE SCALE GENOMIC DNA]</scope>
    <source>
        <strain evidence="1 2">NRRL ISP-5550</strain>
    </source>
</reference>
<dbReference type="PATRIC" id="fig|68223.7.peg.7283"/>
<name>A0A0F4I4S7_9ACTN</name>
<comment type="caution">
    <text evidence="1">The sequence shown here is derived from an EMBL/GenBank/DDBJ whole genome shotgun (WGS) entry which is preliminary data.</text>
</comment>
<sequence>QPKSKRLVIRWTPATTNSGYKVYGSTTEPTKAKPGRLMMTTDGAATGATIMLRSGSLTPAQVRYVVV</sequence>
<dbReference type="Proteomes" id="UP000033551">
    <property type="component" value="Unassembled WGS sequence"/>
</dbReference>
<proteinExistence type="predicted"/>
<feature type="non-terminal residue" evidence="1">
    <location>
        <position position="67"/>
    </location>
</feature>
<dbReference type="EMBL" id="JZWV01001870">
    <property type="protein sequence ID" value="KJY15771.1"/>
    <property type="molecule type" value="Genomic_DNA"/>
</dbReference>
<organism evidence="1 2">
    <name type="scientific">Streptomyces katrae</name>
    <dbReference type="NCBI Taxonomy" id="68223"/>
    <lineage>
        <taxon>Bacteria</taxon>
        <taxon>Bacillati</taxon>
        <taxon>Actinomycetota</taxon>
        <taxon>Actinomycetes</taxon>
        <taxon>Kitasatosporales</taxon>
        <taxon>Streptomycetaceae</taxon>
        <taxon>Streptomyces</taxon>
    </lineage>
</organism>
<dbReference type="AlphaFoldDB" id="A0A0F4I4S7"/>
<accession>A0A0F4I4S7</accession>
<protein>
    <submittedName>
        <fullName evidence="1">Uncharacterized protein</fullName>
    </submittedName>
</protein>